<reference evidence="1 2" key="1">
    <citation type="submission" date="2021-01" db="EMBL/GenBank/DDBJ databases">
        <title>FDA dAtabase for Regulatory Grade micrObial Sequences (FDA-ARGOS): Supporting development and validation of Infectious Disease Dx tests.</title>
        <authorList>
            <person name="Sproer C."/>
            <person name="Gronow S."/>
            <person name="Severitt S."/>
            <person name="Schroder I."/>
            <person name="Tallon L."/>
            <person name="Sadzewicz L."/>
            <person name="Zhao X."/>
            <person name="Boylan J."/>
            <person name="Ott S."/>
            <person name="Bowen H."/>
            <person name="Vavikolanu K."/>
            <person name="Mehta A."/>
            <person name="Aluvathingal J."/>
            <person name="Nadendla S."/>
            <person name="Lowell S."/>
            <person name="Myers T."/>
            <person name="Yan Y."/>
            <person name="Sichtig H."/>
        </authorList>
    </citation>
    <scope>NUCLEOTIDE SEQUENCE [LARGE SCALE GENOMIC DNA]</scope>
    <source>
        <strain evidence="1 2">FDAARGOS_1131</strain>
    </source>
</reference>
<name>A0A9Q6Z2P4_MYROD</name>
<gene>
    <name evidence="1" type="ORF">I6I88_12040</name>
</gene>
<protein>
    <submittedName>
        <fullName evidence="1">Uncharacterized protein</fullName>
    </submittedName>
</protein>
<dbReference type="Proteomes" id="UP000596202">
    <property type="component" value="Chromosome"/>
</dbReference>
<organism evidence="1 2">
    <name type="scientific">Myroides odoratus</name>
    <name type="common">Flavobacterium odoratum</name>
    <dbReference type="NCBI Taxonomy" id="256"/>
    <lineage>
        <taxon>Bacteria</taxon>
        <taxon>Pseudomonadati</taxon>
        <taxon>Bacteroidota</taxon>
        <taxon>Flavobacteriia</taxon>
        <taxon>Flavobacteriales</taxon>
        <taxon>Flavobacteriaceae</taxon>
        <taxon>Myroides</taxon>
    </lineage>
</organism>
<dbReference type="AlphaFoldDB" id="A0A9Q6Z2P4"/>
<dbReference type="RefSeq" id="WP_002986349.1">
    <property type="nucleotide sequence ID" value="NZ_CP068108.1"/>
</dbReference>
<dbReference type="EMBL" id="CP068108">
    <property type="protein sequence ID" value="QQT98942.1"/>
    <property type="molecule type" value="Genomic_DNA"/>
</dbReference>
<sequence length="95" mass="11502">MKLTVKAKNDFLKWAKKRCNIKLHELIKMEMWFSIQDNAFKNALIIEWFDSVGIWSNIVNDMLIIDKDYFKKFNWQTNVELLIITANEIYNEKQE</sequence>
<accession>A0A9Q6Z2P4</accession>
<dbReference type="GeneID" id="93528394"/>
<evidence type="ECO:0000313" key="2">
    <source>
        <dbReference type="Proteomes" id="UP000596202"/>
    </source>
</evidence>
<proteinExistence type="predicted"/>
<evidence type="ECO:0000313" key="1">
    <source>
        <dbReference type="EMBL" id="QQT98942.1"/>
    </source>
</evidence>